<protein>
    <submittedName>
        <fullName evidence="2">PBS lyase HEAT-like repeat family protein</fullName>
    </submittedName>
</protein>
<dbReference type="InterPro" id="IPR011989">
    <property type="entry name" value="ARM-like"/>
</dbReference>
<dbReference type="Proteomes" id="UP000717585">
    <property type="component" value="Unassembled WGS sequence"/>
</dbReference>
<sequence>MSAVDAEYARYYEMIDSLVNELQEYSSHDPEFNLAAIRMLTPYGSSAGSNEHAIQVLFTILLDLQHTYAHNEALQAILAIGGVSGLGILVREVLSNRQGGFDLYTGPSMRPAADYLAWQRTVLTALANHPVIVSLVLIPALVSSVTDAAVPDHIKRAIFCAIPLFGDESAAEYSDTIALCLETENVMRKEVMLALRAQGDAAERILIALALDSSNPPIQKLAILGLGAPPLGLSSKTKAVDIELKQNPIPGPSVVVGFREPEEGQEQAVLELHESTLLCLLKTALEKRTFPPDAFEVERDVPLADDDDDLETRMARLIAQQAKKSPDNMERFDRDRSALDFQYSDGSPSIAAGSPHASEEQGADDDTGPLLMAKTVSPAAVDCLTTLLTQRRVSADVLMAVCASCGAIGMPEGAAFAAPLEALLGPKVRMADPGLRAAVTQTLANFAPLVTERGILQLIKQLDDSSWAVRYQSALALAAVGSRADRAVTKLRGLLERSRSNRADIAACLANMGEAGEVTLLELLNHSRPDLRSIAARGLAHMNVYRPTLERISMLLAEALGKEGQATVRCALLDSLNTLSSRSFEQVTFLQTQTLVEILRKHLNDRVPDVRKHAAHLLAHNGVIGQSALRHALNQARSSAVIIACIGGLAESGARCLFALLLVFQNNQDQGVQGAVVRALVHFGADRILDHLYKLDHSSRQNNIRTLRQVQASPFPSVSSDRFQSLLADVFEALEEDGLDVR</sequence>
<keyword evidence="3" id="KW-1185">Reference proteome</keyword>
<dbReference type="EMBL" id="JAHDYR010000004">
    <property type="protein sequence ID" value="KAG9397027.1"/>
    <property type="molecule type" value="Genomic_DNA"/>
</dbReference>
<dbReference type="InterPro" id="IPR016024">
    <property type="entry name" value="ARM-type_fold"/>
</dbReference>
<name>A0A8J6E6E8_9EUKA</name>
<reference evidence="2" key="1">
    <citation type="submission" date="2021-05" db="EMBL/GenBank/DDBJ databases">
        <title>A free-living protist that lacks canonical eukaryotic 1 DNA replication and segregation systems.</title>
        <authorList>
            <person name="Salas-Leiva D.E."/>
            <person name="Tromer E.C."/>
            <person name="Curtis B.A."/>
            <person name="Jerlstrom-Hultqvist J."/>
            <person name="Kolisko M."/>
            <person name="Yi Z."/>
            <person name="Salas-Leiva J.S."/>
            <person name="Gallot-Lavallee L."/>
            <person name="Kops G.J.P.L."/>
            <person name="Archibald J.M."/>
            <person name="Simpson A.G.B."/>
            <person name="Roger A.J."/>
        </authorList>
    </citation>
    <scope>NUCLEOTIDE SEQUENCE</scope>
    <source>
        <strain evidence="2">BICM</strain>
    </source>
</reference>
<dbReference type="GO" id="GO:0016829">
    <property type="term" value="F:lyase activity"/>
    <property type="evidence" value="ECO:0007669"/>
    <property type="project" value="UniProtKB-KW"/>
</dbReference>
<comment type="caution">
    <text evidence="2">The sequence shown here is derived from an EMBL/GenBank/DDBJ whole genome shotgun (WGS) entry which is preliminary data.</text>
</comment>
<feature type="region of interest" description="Disordered" evidence="1">
    <location>
        <begin position="343"/>
        <end position="370"/>
    </location>
</feature>
<dbReference type="Gene3D" id="1.25.10.10">
    <property type="entry name" value="Leucine-rich Repeat Variant"/>
    <property type="match status" value="2"/>
</dbReference>
<organism evidence="2 3">
    <name type="scientific">Carpediemonas membranifera</name>
    <dbReference type="NCBI Taxonomy" id="201153"/>
    <lineage>
        <taxon>Eukaryota</taxon>
        <taxon>Metamonada</taxon>
        <taxon>Carpediemonas-like organisms</taxon>
        <taxon>Carpediemonas</taxon>
    </lineage>
</organism>
<accession>A0A8J6E6E8</accession>
<evidence type="ECO:0000256" key="1">
    <source>
        <dbReference type="SAM" id="MobiDB-lite"/>
    </source>
</evidence>
<gene>
    <name evidence="2" type="ORF">J8273_1378</name>
</gene>
<proteinExistence type="predicted"/>
<dbReference type="AlphaFoldDB" id="A0A8J6E6E8"/>
<dbReference type="SUPFAM" id="SSF48371">
    <property type="entry name" value="ARM repeat"/>
    <property type="match status" value="1"/>
</dbReference>
<evidence type="ECO:0000313" key="3">
    <source>
        <dbReference type="Proteomes" id="UP000717585"/>
    </source>
</evidence>
<evidence type="ECO:0000313" key="2">
    <source>
        <dbReference type="EMBL" id="KAG9397027.1"/>
    </source>
</evidence>
<keyword evidence="2" id="KW-0456">Lyase</keyword>